<evidence type="ECO:0000256" key="1">
    <source>
        <dbReference type="SAM" id="SignalP"/>
    </source>
</evidence>
<reference evidence="2 3" key="1">
    <citation type="submission" date="2014-04" db="EMBL/GenBank/DDBJ databases">
        <title>Draft genome sequence of Photobacterium halotolerans S2753: a solonamide, ngercheumicin and holomycin producer.</title>
        <authorList>
            <person name="Machado H.R."/>
            <person name="Gram L."/>
        </authorList>
    </citation>
    <scope>NUCLEOTIDE SEQUENCE [LARGE SCALE GENOMIC DNA]</scope>
    <source>
        <strain evidence="2 3">S2753</strain>
    </source>
</reference>
<comment type="caution">
    <text evidence="2">The sequence shown here is derived from an EMBL/GenBank/DDBJ whole genome shotgun (WGS) entry which is preliminary data.</text>
</comment>
<dbReference type="AlphaFoldDB" id="A0A066RYV9"/>
<sequence>MRCGRLICLLMILLACAVKAQVYPSTGAAWLFPGGWEEPLSTSRFHSAEAVKQWELHHADLVLGSWQSPALNQQSHVLFPSRLQDLACDSDLQRKWLSRQADLADVDAERLFLHYAEDTRLSWQGLASSSFPELPEPQPRQFLTELNGQFSPANLPVNLLESQSLILIADEPFTVLELEVDRPPAQLLWQSPIGWQLLDVRWQQQGETRYTGYLTMPEGWQPSVLTGATSEAAWTIALRWPQETRVASLRLQPWLTQDANGLFVPGWDPVNDKDQNGLLSDDEFQSRVNLSASARFPYQARVLVRGRHPTSSCAYRVNLSDPAVQNLLIGWYRYHWRREGAAGGYLQQLKPLLTDRNQSVVSGGQLLELPFVAGTPEAEDAYFESLMVVLGMFKRQLSPPVLAADVSGLALWQENAPEVALKGLVDVWVRPRLITPAMGLAKLQQSWQPFALSADGAQRVLMVSMRDGYSDLHPGNSKAWTRDVETGLALYYLFNQPGLTYYHNWGRSLTYDSANTTARDWSRPGLPKNWVYQPFGMLKVDLGIPVAAPKGYKAVWWQAGSLRGDSRKPALGAYPVIPANWFWLYRSGWFSRQPAEGVIARRYTHGLVVYRAVQEAGQQRFQETRPMRISLPGTYEQIFYDGSVSEPINYIELGGYQGAVLRKSEQEK</sequence>
<organism evidence="2 3">
    <name type="scientific">Photobacterium galatheae</name>
    <dbReference type="NCBI Taxonomy" id="1654360"/>
    <lineage>
        <taxon>Bacteria</taxon>
        <taxon>Pseudomonadati</taxon>
        <taxon>Pseudomonadota</taxon>
        <taxon>Gammaproteobacteria</taxon>
        <taxon>Vibrionales</taxon>
        <taxon>Vibrionaceae</taxon>
        <taxon>Photobacterium</taxon>
    </lineage>
</organism>
<dbReference type="PROSITE" id="PS51257">
    <property type="entry name" value="PROKAR_LIPOPROTEIN"/>
    <property type="match status" value="1"/>
</dbReference>
<name>A0A066RYV9_9GAMM</name>
<accession>A0A066RYV9</accession>
<feature type="signal peptide" evidence="1">
    <location>
        <begin position="1"/>
        <end position="20"/>
    </location>
</feature>
<dbReference type="RefSeq" id="WP_036749951.1">
    <property type="nucleotide sequence ID" value="NZ_JAGSGC010000001.1"/>
</dbReference>
<dbReference type="InterPro" id="IPR018247">
    <property type="entry name" value="EF_Hand_1_Ca_BS"/>
</dbReference>
<keyword evidence="3" id="KW-1185">Reference proteome</keyword>
<dbReference type="PROSITE" id="PS00018">
    <property type="entry name" value="EF_HAND_1"/>
    <property type="match status" value="1"/>
</dbReference>
<protein>
    <recommendedName>
        <fullName evidence="4">EF-hand domain-containing protein</fullName>
    </recommendedName>
</protein>
<keyword evidence="1" id="KW-0732">Signal</keyword>
<proteinExistence type="predicted"/>
<dbReference type="Proteomes" id="UP000027192">
    <property type="component" value="Unassembled WGS sequence"/>
</dbReference>
<evidence type="ECO:0008006" key="4">
    <source>
        <dbReference type="Google" id="ProtNLM"/>
    </source>
</evidence>
<dbReference type="EMBL" id="JMIB01000007">
    <property type="protein sequence ID" value="KDM92573.1"/>
    <property type="molecule type" value="Genomic_DNA"/>
</dbReference>
<feature type="chain" id="PRO_5001626126" description="EF-hand domain-containing protein" evidence="1">
    <location>
        <begin position="21"/>
        <end position="668"/>
    </location>
</feature>
<gene>
    <name evidence="2" type="ORF">EA58_05605</name>
</gene>
<evidence type="ECO:0000313" key="2">
    <source>
        <dbReference type="EMBL" id="KDM92573.1"/>
    </source>
</evidence>
<dbReference type="OrthoDB" id="5809593at2"/>
<evidence type="ECO:0000313" key="3">
    <source>
        <dbReference type="Proteomes" id="UP000027192"/>
    </source>
</evidence>
<dbReference type="STRING" id="1654360.EA58_05605"/>